<feature type="region of interest" description="Disordered" evidence="1">
    <location>
        <begin position="83"/>
        <end position="105"/>
    </location>
</feature>
<gene>
    <name evidence="3" type="ORF">O181_006034</name>
</gene>
<protein>
    <recommendedName>
        <fullName evidence="2">Tf2-1-like SH3-like domain-containing protein</fullName>
    </recommendedName>
</protein>
<sequence length="105" mass="12502">MRQFKKYADRIKTIPPDFQPGEKLWLASENIKTARPAKKHERRWLRPFEVLKKIFSHAYHLKMPQQCKSVYPVFRVSLSKPVKQSTIPNQYQSPPPQVLVKEQEE</sequence>
<feature type="compositionally biased region" description="Polar residues" evidence="1">
    <location>
        <begin position="83"/>
        <end position="92"/>
    </location>
</feature>
<proteinExistence type="predicted"/>
<dbReference type="Pfam" id="PF24626">
    <property type="entry name" value="SH3_Tf2-1"/>
    <property type="match status" value="1"/>
</dbReference>
<keyword evidence="4" id="KW-1185">Reference proteome</keyword>
<accession>A0A9Q3BIL5</accession>
<dbReference type="AlphaFoldDB" id="A0A9Q3BIL5"/>
<name>A0A9Q3BIL5_9BASI</name>
<dbReference type="InterPro" id="IPR056924">
    <property type="entry name" value="SH3_Tf2-1"/>
</dbReference>
<feature type="domain" description="Tf2-1-like SH3-like" evidence="2">
    <location>
        <begin position="21"/>
        <end position="82"/>
    </location>
</feature>
<organism evidence="3 4">
    <name type="scientific">Austropuccinia psidii MF-1</name>
    <dbReference type="NCBI Taxonomy" id="1389203"/>
    <lineage>
        <taxon>Eukaryota</taxon>
        <taxon>Fungi</taxon>
        <taxon>Dikarya</taxon>
        <taxon>Basidiomycota</taxon>
        <taxon>Pucciniomycotina</taxon>
        <taxon>Pucciniomycetes</taxon>
        <taxon>Pucciniales</taxon>
        <taxon>Sphaerophragmiaceae</taxon>
        <taxon>Austropuccinia</taxon>
    </lineage>
</organism>
<comment type="caution">
    <text evidence="3">The sequence shown here is derived from an EMBL/GenBank/DDBJ whole genome shotgun (WGS) entry which is preliminary data.</text>
</comment>
<dbReference type="EMBL" id="AVOT02001264">
    <property type="protein sequence ID" value="MBW0466319.1"/>
    <property type="molecule type" value="Genomic_DNA"/>
</dbReference>
<evidence type="ECO:0000313" key="4">
    <source>
        <dbReference type="Proteomes" id="UP000765509"/>
    </source>
</evidence>
<evidence type="ECO:0000259" key="2">
    <source>
        <dbReference type="Pfam" id="PF24626"/>
    </source>
</evidence>
<dbReference type="Proteomes" id="UP000765509">
    <property type="component" value="Unassembled WGS sequence"/>
</dbReference>
<dbReference type="OrthoDB" id="10649438at2759"/>
<evidence type="ECO:0000313" key="3">
    <source>
        <dbReference type="EMBL" id="MBW0466319.1"/>
    </source>
</evidence>
<reference evidence="3" key="1">
    <citation type="submission" date="2021-03" db="EMBL/GenBank/DDBJ databases">
        <title>Draft genome sequence of rust myrtle Austropuccinia psidii MF-1, a brazilian biotype.</title>
        <authorList>
            <person name="Quecine M.C."/>
            <person name="Pachon D.M.R."/>
            <person name="Bonatelli M.L."/>
            <person name="Correr F.H."/>
            <person name="Franceschini L.M."/>
            <person name="Leite T.F."/>
            <person name="Margarido G.R.A."/>
            <person name="Almeida C.A."/>
            <person name="Ferrarezi J.A."/>
            <person name="Labate C.A."/>
        </authorList>
    </citation>
    <scope>NUCLEOTIDE SEQUENCE</scope>
    <source>
        <strain evidence="3">MF-1</strain>
    </source>
</reference>
<evidence type="ECO:0000256" key="1">
    <source>
        <dbReference type="SAM" id="MobiDB-lite"/>
    </source>
</evidence>